<gene>
    <name evidence="1" type="ORF">EVA_13286</name>
</gene>
<evidence type="ECO:0000313" key="1">
    <source>
        <dbReference type="EMBL" id="EJW98606.1"/>
    </source>
</evidence>
<dbReference type="EMBL" id="AMCI01004191">
    <property type="protein sequence ID" value="EJW98606.1"/>
    <property type="molecule type" value="Genomic_DNA"/>
</dbReference>
<accession>J9FUH4</accession>
<sequence>MKLPTVKEFTVEAGRPDCFSDAKLAA</sequence>
<reference evidence="1" key="1">
    <citation type="journal article" date="2012" name="PLoS ONE">
        <title>Gene sets for utilization of primary and secondary nutrition supplies in the distal gut of endangered iberian lynx.</title>
        <authorList>
            <person name="Alcaide M."/>
            <person name="Messina E."/>
            <person name="Richter M."/>
            <person name="Bargiela R."/>
            <person name="Peplies J."/>
            <person name="Huws S.A."/>
            <person name="Newbold C.J."/>
            <person name="Golyshin P.N."/>
            <person name="Simon M.A."/>
            <person name="Lopez G."/>
            <person name="Yakimov M.M."/>
            <person name="Ferrer M."/>
        </authorList>
    </citation>
    <scope>NUCLEOTIDE SEQUENCE</scope>
</reference>
<dbReference type="AlphaFoldDB" id="J9FUH4"/>
<protein>
    <submittedName>
        <fullName evidence="1">Uncharacterized protein</fullName>
    </submittedName>
</protein>
<organism evidence="1">
    <name type="scientific">gut metagenome</name>
    <dbReference type="NCBI Taxonomy" id="749906"/>
    <lineage>
        <taxon>unclassified sequences</taxon>
        <taxon>metagenomes</taxon>
        <taxon>organismal metagenomes</taxon>
    </lineage>
</organism>
<comment type="caution">
    <text evidence="1">The sequence shown here is derived from an EMBL/GenBank/DDBJ whole genome shotgun (WGS) entry which is preliminary data.</text>
</comment>
<name>J9FUH4_9ZZZZ</name>
<proteinExistence type="predicted"/>
<feature type="non-terminal residue" evidence="1">
    <location>
        <position position="26"/>
    </location>
</feature>